<dbReference type="GeneID" id="113496406"/>
<dbReference type="KEGG" id="tnl:113496406"/>
<proteinExistence type="predicted"/>
<reference evidence="3" key="1">
    <citation type="submission" date="2025-08" db="UniProtKB">
        <authorList>
            <consortium name="RefSeq"/>
        </authorList>
    </citation>
    <scope>IDENTIFICATION</scope>
</reference>
<dbReference type="Proteomes" id="UP000322000">
    <property type="component" value="Chromosome 1"/>
</dbReference>
<sequence>MYKLLSFLVILAVAFAAPAPEPGAIIPGPALYKAPLAYGPAIGYAAIPAAPAIQYNAPYYAAYPAAQLPYGRIY</sequence>
<keyword evidence="2" id="KW-1185">Reference proteome</keyword>
<gene>
    <name evidence="3" type="primary">LOC113496406</name>
</gene>
<dbReference type="AlphaFoldDB" id="A0A7E5VSW7"/>
<dbReference type="CTD" id="100379469"/>
<accession>A0A7E5VSW7</accession>
<evidence type="ECO:0000256" key="1">
    <source>
        <dbReference type="SAM" id="SignalP"/>
    </source>
</evidence>
<feature type="chain" id="PRO_5028827951" evidence="1">
    <location>
        <begin position="17"/>
        <end position="74"/>
    </location>
</feature>
<protein>
    <submittedName>
        <fullName evidence="3">Cuticle protein 16.5-like</fullName>
    </submittedName>
</protein>
<keyword evidence="1" id="KW-0732">Signal</keyword>
<evidence type="ECO:0000313" key="3">
    <source>
        <dbReference type="RefSeq" id="XP_026731438.1"/>
    </source>
</evidence>
<dbReference type="InParanoid" id="A0A7E5VSW7"/>
<name>A0A7E5VSW7_TRINI</name>
<organism evidence="2 3">
    <name type="scientific">Trichoplusia ni</name>
    <name type="common">Cabbage looper</name>
    <dbReference type="NCBI Taxonomy" id="7111"/>
    <lineage>
        <taxon>Eukaryota</taxon>
        <taxon>Metazoa</taxon>
        <taxon>Ecdysozoa</taxon>
        <taxon>Arthropoda</taxon>
        <taxon>Hexapoda</taxon>
        <taxon>Insecta</taxon>
        <taxon>Pterygota</taxon>
        <taxon>Neoptera</taxon>
        <taxon>Endopterygota</taxon>
        <taxon>Lepidoptera</taxon>
        <taxon>Glossata</taxon>
        <taxon>Ditrysia</taxon>
        <taxon>Noctuoidea</taxon>
        <taxon>Noctuidae</taxon>
        <taxon>Plusiinae</taxon>
        <taxon>Trichoplusia</taxon>
    </lineage>
</organism>
<feature type="signal peptide" evidence="1">
    <location>
        <begin position="1"/>
        <end position="16"/>
    </location>
</feature>
<dbReference type="RefSeq" id="XP_026731438.1">
    <property type="nucleotide sequence ID" value="XM_026875637.1"/>
</dbReference>
<evidence type="ECO:0000313" key="2">
    <source>
        <dbReference type="Proteomes" id="UP000322000"/>
    </source>
</evidence>